<dbReference type="Proteomes" id="UP001499988">
    <property type="component" value="Unassembled WGS sequence"/>
</dbReference>
<organism evidence="2 3">
    <name type="scientific">Ferrimonas pelagia</name>
    <dbReference type="NCBI Taxonomy" id="1177826"/>
    <lineage>
        <taxon>Bacteria</taxon>
        <taxon>Pseudomonadati</taxon>
        <taxon>Pseudomonadota</taxon>
        <taxon>Gammaproteobacteria</taxon>
        <taxon>Alteromonadales</taxon>
        <taxon>Ferrimonadaceae</taxon>
        <taxon>Ferrimonas</taxon>
    </lineage>
</organism>
<keyword evidence="1" id="KW-0472">Membrane</keyword>
<keyword evidence="1" id="KW-1133">Transmembrane helix</keyword>
<dbReference type="RefSeq" id="WP_345332968.1">
    <property type="nucleotide sequence ID" value="NZ_BAABJZ010000006.1"/>
</dbReference>
<gene>
    <name evidence="2" type="ORF">GCM10023333_04520</name>
</gene>
<evidence type="ECO:0000313" key="3">
    <source>
        <dbReference type="Proteomes" id="UP001499988"/>
    </source>
</evidence>
<protein>
    <recommendedName>
        <fullName evidence="4">DUF2798 domain-containing protein</fullName>
    </recommendedName>
</protein>
<dbReference type="EMBL" id="BAABJZ010000006">
    <property type="protein sequence ID" value="GAA4874612.1"/>
    <property type="molecule type" value="Genomic_DNA"/>
</dbReference>
<sequence length="86" mass="9652">MKDPQFWLTAILSSLIMGLFMSGLMTLLNLGLCEHFFAAWRRSFSIGWPVALLFSVLILPTVRRGAEWLGQRLLPQSDSASLQSDP</sequence>
<dbReference type="Pfam" id="PF11391">
    <property type="entry name" value="DUF2798"/>
    <property type="match status" value="1"/>
</dbReference>
<evidence type="ECO:0008006" key="4">
    <source>
        <dbReference type="Google" id="ProtNLM"/>
    </source>
</evidence>
<feature type="transmembrane region" description="Helical" evidence="1">
    <location>
        <begin position="44"/>
        <end position="62"/>
    </location>
</feature>
<evidence type="ECO:0000256" key="1">
    <source>
        <dbReference type="SAM" id="Phobius"/>
    </source>
</evidence>
<keyword evidence="3" id="KW-1185">Reference proteome</keyword>
<feature type="transmembrane region" description="Helical" evidence="1">
    <location>
        <begin position="6"/>
        <end position="32"/>
    </location>
</feature>
<name>A0ABP9ECJ0_9GAMM</name>
<keyword evidence="1" id="KW-0812">Transmembrane</keyword>
<comment type="caution">
    <text evidence="2">The sequence shown here is derived from an EMBL/GenBank/DDBJ whole genome shotgun (WGS) entry which is preliminary data.</text>
</comment>
<reference evidence="3" key="1">
    <citation type="journal article" date="2019" name="Int. J. Syst. Evol. Microbiol.">
        <title>The Global Catalogue of Microorganisms (GCM) 10K type strain sequencing project: providing services to taxonomists for standard genome sequencing and annotation.</title>
        <authorList>
            <consortium name="The Broad Institute Genomics Platform"/>
            <consortium name="The Broad Institute Genome Sequencing Center for Infectious Disease"/>
            <person name="Wu L."/>
            <person name="Ma J."/>
        </authorList>
    </citation>
    <scope>NUCLEOTIDE SEQUENCE [LARGE SCALE GENOMIC DNA]</scope>
    <source>
        <strain evidence="3">JCM 18401</strain>
    </source>
</reference>
<accession>A0ABP9ECJ0</accession>
<proteinExistence type="predicted"/>
<evidence type="ECO:0000313" key="2">
    <source>
        <dbReference type="EMBL" id="GAA4874612.1"/>
    </source>
</evidence>
<dbReference type="InterPro" id="IPR021529">
    <property type="entry name" value="DUF2798"/>
</dbReference>